<comment type="caution">
    <text evidence="2">The sequence shown here is derived from an EMBL/GenBank/DDBJ whole genome shotgun (WGS) entry which is preliminary data.</text>
</comment>
<evidence type="ECO:0000256" key="1">
    <source>
        <dbReference type="SAM" id="MobiDB-lite"/>
    </source>
</evidence>
<dbReference type="Proteomes" id="UP000619788">
    <property type="component" value="Unassembled WGS sequence"/>
</dbReference>
<name>A0A8J3SM74_9ACTN</name>
<sequence>MGAGVTAGPGDAVGPGVTVGPEGGAGGVVAAPLADRGDVVAPVAGAVVGAVAAPVAGAVAGPVVGAVAGPVAGAVADPPTGWSVPVGRTVGTAPEGTAACATAVGAGVPGTGPVAAGAGVAGTLTTPLPPTRSVAAPPKASSHKKGLRPRLPTIPVITRKPYCHIPPIRNSSRIHPVTALPRPSLWDVMNNADIS</sequence>
<feature type="region of interest" description="Disordered" evidence="1">
    <location>
        <begin position="128"/>
        <end position="148"/>
    </location>
</feature>
<keyword evidence="3" id="KW-1185">Reference proteome</keyword>
<accession>A0A8J3SM74</accession>
<gene>
    <name evidence="2" type="ORF">Psi01_64490</name>
</gene>
<dbReference type="EMBL" id="BOOJ01000057">
    <property type="protein sequence ID" value="GIH95819.1"/>
    <property type="molecule type" value="Genomic_DNA"/>
</dbReference>
<reference evidence="2 3" key="1">
    <citation type="submission" date="2021-01" db="EMBL/GenBank/DDBJ databases">
        <title>Whole genome shotgun sequence of Planobispora siamensis NBRC 107568.</title>
        <authorList>
            <person name="Komaki H."/>
            <person name="Tamura T."/>
        </authorList>
    </citation>
    <scope>NUCLEOTIDE SEQUENCE [LARGE SCALE GENOMIC DNA]</scope>
    <source>
        <strain evidence="2 3">NBRC 107568</strain>
    </source>
</reference>
<organism evidence="2 3">
    <name type="scientific">Planobispora siamensis</name>
    <dbReference type="NCBI Taxonomy" id="936338"/>
    <lineage>
        <taxon>Bacteria</taxon>
        <taxon>Bacillati</taxon>
        <taxon>Actinomycetota</taxon>
        <taxon>Actinomycetes</taxon>
        <taxon>Streptosporangiales</taxon>
        <taxon>Streptosporangiaceae</taxon>
        <taxon>Planobispora</taxon>
    </lineage>
</organism>
<evidence type="ECO:0000313" key="2">
    <source>
        <dbReference type="EMBL" id="GIH95819.1"/>
    </source>
</evidence>
<protein>
    <submittedName>
        <fullName evidence="2">Uncharacterized protein</fullName>
    </submittedName>
</protein>
<evidence type="ECO:0000313" key="3">
    <source>
        <dbReference type="Proteomes" id="UP000619788"/>
    </source>
</evidence>
<dbReference type="AlphaFoldDB" id="A0A8J3SM74"/>
<proteinExistence type="predicted"/>